<keyword evidence="1 6" id="KW-1003">Cell membrane</keyword>
<dbReference type="Pfam" id="PF25976">
    <property type="entry name" value="LpqB_N"/>
    <property type="match status" value="1"/>
</dbReference>
<dbReference type="HAMAP" id="MF_01373">
    <property type="entry name" value="LpqB_lipoprot"/>
    <property type="match status" value="1"/>
</dbReference>
<name>A0A1G9QV75_9CORY</name>
<evidence type="ECO:0000259" key="10">
    <source>
        <dbReference type="Pfam" id="PF25976"/>
    </source>
</evidence>
<gene>
    <name evidence="6" type="primary">lpqB</name>
    <name evidence="11" type="ORF">SAMN04488535_2080</name>
</gene>
<reference evidence="12" key="1">
    <citation type="submission" date="2016-10" db="EMBL/GenBank/DDBJ databases">
        <authorList>
            <person name="Varghese N."/>
            <person name="Submissions S."/>
        </authorList>
    </citation>
    <scope>NUCLEOTIDE SEQUENCE [LARGE SCALE GENOMIC DNA]</scope>
    <source>
        <strain evidence="12">DSM 20632</strain>
    </source>
</reference>
<dbReference type="STRING" id="38302.SAMN04488535_2080"/>
<keyword evidence="4 6" id="KW-0564">Palmitate</keyword>
<dbReference type="EMBL" id="LT629700">
    <property type="protein sequence ID" value="SDM14165.1"/>
    <property type="molecule type" value="Genomic_DNA"/>
</dbReference>
<dbReference type="Pfam" id="PF10646">
    <property type="entry name" value="Germane"/>
    <property type="match status" value="1"/>
</dbReference>
<comment type="similarity">
    <text evidence="6">Belongs to the LpqB lipoprotein family.</text>
</comment>
<evidence type="ECO:0000256" key="3">
    <source>
        <dbReference type="ARBA" id="ARBA00023136"/>
    </source>
</evidence>
<comment type="subcellular location">
    <subcellularLocation>
        <location evidence="6">Cell membrane</location>
        <topology evidence="6">Lipid-anchor</topology>
    </subcellularLocation>
</comment>
<evidence type="ECO:0000256" key="2">
    <source>
        <dbReference type="ARBA" id="ARBA00022729"/>
    </source>
</evidence>
<evidence type="ECO:0000256" key="4">
    <source>
        <dbReference type="ARBA" id="ARBA00023139"/>
    </source>
</evidence>
<feature type="domain" description="Lipoprotein LpqB C-terminal" evidence="9">
    <location>
        <begin position="317"/>
        <end position="569"/>
    </location>
</feature>
<dbReference type="InterPro" id="IPR018910">
    <property type="entry name" value="LpqB_C"/>
</dbReference>
<evidence type="ECO:0000256" key="6">
    <source>
        <dbReference type="HAMAP-Rule" id="MF_01373"/>
    </source>
</evidence>
<dbReference type="InterPro" id="IPR023959">
    <property type="entry name" value="LpqB"/>
</dbReference>
<dbReference type="PROSITE" id="PS51257">
    <property type="entry name" value="PROKAR_LIPOPROTEIN"/>
    <property type="match status" value="1"/>
</dbReference>
<evidence type="ECO:0000259" key="9">
    <source>
        <dbReference type="Pfam" id="PF10647"/>
    </source>
</evidence>
<dbReference type="Pfam" id="PF10647">
    <property type="entry name" value="Gmad1"/>
    <property type="match status" value="1"/>
</dbReference>
<evidence type="ECO:0000313" key="11">
    <source>
        <dbReference type="EMBL" id="SDM14165.1"/>
    </source>
</evidence>
<keyword evidence="3 6" id="KW-0472">Membrane</keyword>
<proteinExistence type="inferred from homology"/>
<organism evidence="11 12">
    <name type="scientific">Corynebacterium mycetoides</name>
    <dbReference type="NCBI Taxonomy" id="38302"/>
    <lineage>
        <taxon>Bacteria</taxon>
        <taxon>Bacillati</taxon>
        <taxon>Actinomycetota</taxon>
        <taxon>Actinomycetes</taxon>
        <taxon>Mycobacteriales</taxon>
        <taxon>Corynebacteriaceae</taxon>
        <taxon>Corynebacterium</taxon>
    </lineage>
</organism>
<accession>A0A1G9QV75</accession>
<evidence type="ECO:0000313" key="12">
    <source>
        <dbReference type="Proteomes" id="UP000199350"/>
    </source>
</evidence>
<dbReference type="GO" id="GO:0005886">
    <property type="term" value="C:plasma membrane"/>
    <property type="evidence" value="ECO:0007669"/>
    <property type="project" value="UniProtKB-SubCell"/>
</dbReference>
<keyword evidence="5 6" id="KW-0449">Lipoprotein</keyword>
<dbReference type="InterPro" id="IPR019606">
    <property type="entry name" value="GerMN"/>
</dbReference>
<feature type="signal peptide" evidence="7">
    <location>
        <begin position="1"/>
        <end position="28"/>
    </location>
</feature>
<evidence type="ECO:0000259" key="8">
    <source>
        <dbReference type="Pfam" id="PF10646"/>
    </source>
</evidence>
<feature type="domain" description="GerMN" evidence="8">
    <location>
        <begin position="179"/>
        <end position="284"/>
    </location>
</feature>
<sequence length="571" mass="60585">MRGLAPRRPVIAVTALGVAASFALSSCASLPTNSAPQVIRKFEAPAQSSSDITPAPGSDPDMLLRDFFAASAIPASNYEGARSFLTDRARQAWEPDASTIVVDRISVNTLADGGNTQSFNVQGNVIGQLRPGGAFIPARQGYEATMELEKVGNEWRISSLPAGTVIERTEMRNRYQPYNLYFYHRGGKKLVSDRRWVYAGRDALQTALITLLLHGPSERVRSALQFHLPADAAYTGMEDGAYTFTGLGSLGEEERLRFASQLVWTLAGAGFSGPIAIEADGAPLIPGVESFNRDDFTEVSPLVESVGDSSFYTLAGGRLFSVADETAQPLDGRVVEQGNIAAADVSNAGNYAIVTGKEGDQRFRLGALDKGAQEVLKANNFTRPTFEKEDSGVWVVADGRRVTRSVRSASGDFTTSEVPVDLPEGVDGSISVLRLSATGVRVVMVIEGTLYTGIVEQFENGDRHVTKVLEYAPDLAGSVIAADWQPDGSIVVGTSNPGSPVVRVEQDGSGSTGKPIGNITAPVVAVASGVNMVYATDANAVLQVPSGSTDVSNWREVPGLQGVRSVPIVAR</sequence>
<dbReference type="Proteomes" id="UP000199350">
    <property type="component" value="Chromosome I"/>
</dbReference>
<keyword evidence="2 6" id="KW-0732">Signal</keyword>
<dbReference type="AlphaFoldDB" id="A0A1G9QV75"/>
<dbReference type="SUPFAM" id="SSF82171">
    <property type="entry name" value="DPP6 N-terminal domain-like"/>
    <property type="match status" value="1"/>
</dbReference>
<protein>
    <recommendedName>
        <fullName evidence="6">Lipoprotein LpqB</fullName>
    </recommendedName>
</protein>
<dbReference type="InterPro" id="IPR059026">
    <property type="entry name" value="LpqB_N"/>
</dbReference>
<dbReference type="OrthoDB" id="3226781at2"/>
<evidence type="ECO:0000256" key="7">
    <source>
        <dbReference type="SAM" id="SignalP"/>
    </source>
</evidence>
<evidence type="ECO:0000256" key="5">
    <source>
        <dbReference type="ARBA" id="ARBA00023288"/>
    </source>
</evidence>
<feature type="domain" description="Lipoprotein LpqB N-terminal" evidence="10">
    <location>
        <begin position="54"/>
        <end position="171"/>
    </location>
</feature>
<evidence type="ECO:0000256" key="1">
    <source>
        <dbReference type="ARBA" id="ARBA00022475"/>
    </source>
</evidence>
<keyword evidence="12" id="KW-1185">Reference proteome</keyword>
<feature type="chain" id="PRO_5009245364" description="Lipoprotein LpqB" evidence="7">
    <location>
        <begin position="29"/>
        <end position="571"/>
    </location>
</feature>